<dbReference type="KEGG" id="fae:FAES_2162"/>
<evidence type="ECO:0000313" key="8">
    <source>
        <dbReference type="EMBL" id="CCH00171.1"/>
    </source>
</evidence>
<evidence type="ECO:0000256" key="5">
    <source>
        <dbReference type="ARBA" id="ARBA00023237"/>
    </source>
</evidence>
<evidence type="ECO:0000313" key="9">
    <source>
        <dbReference type="Proteomes" id="UP000011058"/>
    </source>
</evidence>
<accession>I0K7R8</accession>
<dbReference type="CDD" id="cd08977">
    <property type="entry name" value="SusD"/>
    <property type="match status" value="1"/>
</dbReference>
<dbReference type="STRING" id="1166018.FAES_2162"/>
<feature type="domain" description="SusD-like N-terminal" evidence="7">
    <location>
        <begin position="75"/>
        <end position="231"/>
    </location>
</feature>
<evidence type="ECO:0000259" key="6">
    <source>
        <dbReference type="Pfam" id="PF07980"/>
    </source>
</evidence>
<dbReference type="Pfam" id="PF14322">
    <property type="entry name" value="SusD-like_3"/>
    <property type="match status" value="1"/>
</dbReference>
<reference evidence="8 9" key="1">
    <citation type="journal article" date="2012" name="J. Bacteriol.">
        <title>Genome Sequence of Fibrella aestuarina BUZ 2T, a Filamentous Marine Bacterium.</title>
        <authorList>
            <person name="Filippini M."/>
            <person name="Qi W."/>
            <person name="Blom J."/>
            <person name="Goesmann A."/>
            <person name="Smits T.H."/>
            <person name="Bagheri H.C."/>
        </authorList>
    </citation>
    <scope>NUCLEOTIDE SEQUENCE [LARGE SCALE GENOMIC DNA]</scope>
    <source>
        <strain evidence="9">BUZ 2T</strain>
    </source>
</reference>
<gene>
    <name evidence="8" type="ORF">FAES_2162</name>
</gene>
<evidence type="ECO:0000256" key="2">
    <source>
        <dbReference type="ARBA" id="ARBA00006275"/>
    </source>
</evidence>
<dbReference type="Pfam" id="PF07980">
    <property type="entry name" value="SusD_RagB"/>
    <property type="match status" value="1"/>
</dbReference>
<comment type="similarity">
    <text evidence="2">Belongs to the SusD family.</text>
</comment>
<name>I0K7R8_9BACT</name>
<protein>
    <submittedName>
        <fullName evidence="8">RagB/SusD domain protein</fullName>
    </submittedName>
</protein>
<dbReference type="AlphaFoldDB" id="I0K7R8"/>
<keyword evidence="4" id="KW-0472">Membrane</keyword>
<proteinExistence type="inferred from homology"/>
<dbReference type="eggNOG" id="COG1435">
    <property type="taxonomic scope" value="Bacteria"/>
</dbReference>
<dbReference type="InterPro" id="IPR033985">
    <property type="entry name" value="SusD-like_N"/>
</dbReference>
<dbReference type="PATRIC" id="fig|1166018.3.peg.3913"/>
<dbReference type="PROSITE" id="PS51257">
    <property type="entry name" value="PROKAR_LIPOPROTEIN"/>
    <property type="match status" value="1"/>
</dbReference>
<dbReference type="Gene3D" id="1.25.40.390">
    <property type="match status" value="1"/>
</dbReference>
<organism evidence="8 9">
    <name type="scientific">Fibrella aestuarina BUZ 2</name>
    <dbReference type="NCBI Taxonomy" id="1166018"/>
    <lineage>
        <taxon>Bacteria</taxon>
        <taxon>Pseudomonadati</taxon>
        <taxon>Bacteroidota</taxon>
        <taxon>Cytophagia</taxon>
        <taxon>Cytophagales</taxon>
        <taxon>Spirosomataceae</taxon>
        <taxon>Fibrella</taxon>
    </lineage>
</organism>
<dbReference type="GO" id="GO:0009279">
    <property type="term" value="C:cell outer membrane"/>
    <property type="evidence" value="ECO:0007669"/>
    <property type="project" value="UniProtKB-SubCell"/>
</dbReference>
<dbReference type="EMBL" id="HE796683">
    <property type="protein sequence ID" value="CCH00171.1"/>
    <property type="molecule type" value="Genomic_DNA"/>
</dbReference>
<evidence type="ECO:0000256" key="3">
    <source>
        <dbReference type="ARBA" id="ARBA00022729"/>
    </source>
</evidence>
<dbReference type="InterPro" id="IPR011990">
    <property type="entry name" value="TPR-like_helical_dom_sf"/>
</dbReference>
<sequence length="554" mass="62194">MTTNDRINDNEQHMKRSHKLVGVVAAALWLGGCKDLDLAPTDRFTEATYWTNADRALTVLNSAYGGLYTADFFFANDALSDNAYNQLGDFQGANSIARGAYDAALGRIRDEWNFHYGGIKTNHILLENIDRVPNMDPTLKARIIAETRFIRAFHYFQLLTWYGDVPFFTKDVTIEESRTIARSPRAEVLAFVLSELDAVAPNLPTNVQYAAADRGRITKGAAIALKARVQLYESRWADVVTTCEQLIDNTANGTYALYPSYEGLFLPAAENSSESILALGYAPEVRTHSNFRDFVPISIGDRVNNLAPTQELVNDYITTNGKGIAEAGSGYVETTPYTNRDPRLAATVVYDGYLWRRPDGSTTTIYIRPGSTPANADARNEFGKQNASTTGYYVRKYYDPTANATFQSAIDLMLIRYADVLLMYAEAKNEQGQLTAAIWDKTIGALRRRAGFTDPAALTFPTGATQATLRDIVRRERRSELALEGLRVFDIRRWRIAETVLNTFAHGAKFGDPTIDNGYVRVDRRTFDKEKHYLWPIPQLERDLNNNLSQNPKW</sequence>
<comment type="subcellular location">
    <subcellularLocation>
        <location evidence="1">Cell outer membrane</location>
    </subcellularLocation>
</comment>
<dbReference type="Proteomes" id="UP000011058">
    <property type="component" value="Chromosome"/>
</dbReference>
<dbReference type="HOGENOM" id="CLU_015553_0_0_10"/>
<keyword evidence="9" id="KW-1185">Reference proteome</keyword>
<dbReference type="InterPro" id="IPR012944">
    <property type="entry name" value="SusD_RagB_dom"/>
</dbReference>
<evidence type="ECO:0000256" key="1">
    <source>
        <dbReference type="ARBA" id="ARBA00004442"/>
    </source>
</evidence>
<feature type="domain" description="RagB/SusD" evidence="6">
    <location>
        <begin position="274"/>
        <end position="554"/>
    </location>
</feature>
<dbReference type="SUPFAM" id="SSF48452">
    <property type="entry name" value="TPR-like"/>
    <property type="match status" value="1"/>
</dbReference>
<evidence type="ECO:0000256" key="4">
    <source>
        <dbReference type="ARBA" id="ARBA00023136"/>
    </source>
</evidence>
<evidence type="ECO:0000259" key="7">
    <source>
        <dbReference type="Pfam" id="PF14322"/>
    </source>
</evidence>
<keyword evidence="5" id="KW-0998">Cell outer membrane</keyword>
<keyword evidence="3" id="KW-0732">Signal</keyword>